<feature type="domain" description="Dienelactone hydrolase" evidence="1">
    <location>
        <begin position="77"/>
        <end position="186"/>
    </location>
</feature>
<dbReference type="RefSeq" id="WP_053400529.1">
    <property type="nucleotide sequence ID" value="NZ_JAMAUM010000013.1"/>
</dbReference>
<protein>
    <submittedName>
        <fullName evidence="2">Carboxylesterase</fullName>
    </submittedName>
</protein>
<name>A0A0M0LAE5_9BACI</name>
<dbReference type="SUPFAM" id="SSF53474">
    <property type="entry name" value="alpha/beta-Hydrolases"/>
    <property type="match status" value="1"/>
</dbReference>
<dbReference type="AlphaFoldDB" id="A0A0M0LAE5"/>
<dbReference type="GO" id="GO:0016787">
    <property type="term" value="F:hydrolase activity"/>
    <property type="evidence" value="ECO:0007669"/>
    <property type="project" value="InterPro"/>
</dbReference>
<evidence type="ECO:0000313" key="2">
    <source>
        <dbReference type="EMBL" id="KOO47618.1"/>
    </source>
</evidence>
<sequence>MKHIFQKGTDEAKPVFLLLHGTGGTETDLLPIAGMIDPEASFLSVRGNVVENGMPRFFRRLQEGVFDIEDLILRTKELKDFIEEAAATYHFDLQNVVAVGYSNGANIAGSLLFHYENVLRGAILLHPMVPRRGVALPSLANVPIFIGAGDNDPICLPEETNELSSLLTDAGAKVAVHWESFGHQLTRTEIEAAKAWYEETFSLGR</sequence>
<dbReference type="OrthoDB" id="9796570at2"/>
<dbReference type="InterPro" id="IPR029058">
    <property type="entry name" value="AB_hydrolase_fold"/>
</dbReference>
<evidence type="ECO:0000259" key="1">
    <source>
        <dbReference type="Pfam" id="PF01738"/>
    </source>
</evidence>
<proteinExistence type="predicted"/>
<organism evidence="2 3">
    <name type="scientific">Priestia koreensis</name>
    <dbReference type="NCBI Taxonomy" id="284581"/>
    <lineage>
        <taxon>Bacteria</taxon>
        <taxon>Bacillati</taxon>
        <taxon>Bacillota</taxon>
        <taxon>Bacilli</taxon>
        <taxon>Bacillales</taxon>
        <taxon>Bacillaceae</taxon>
        <taxon>Priestia</taxon>
    </lineage>
</organism>
<dbReference type="InterPro" id="IPR002925">
    <property type="entry name" value="Dienelactn_hydro"/>
</dbReference>
<dbReference type="STRING" id="284581.AMD01_06165"/>
<evidence type="ECO:0000313" key="3">
    <source>
        <dbReference type="Proteomes" id="UP000037558"/>
    </source>
</evidence>
<gene>
    <name evidence="2" type="ORF">AMD01_06165</name>
</gene>
<dbReference type="Proteomes" id="UP000037558">
    <property type="component" value="Unassembled WGS sequence"/>
</dbReference>
<keyword evidence="3" id="KW-1185">Reference proteome</keyword>
<dbReference type="Gene3D" id="3.40.50.1820">
    <property type="entry name" value="alpha/beta hydrolase"/>
    <property type="match status" value="1"/>
</dbReference>
<dbReference type="EMBL" id="LILC01000007">
    <property type="protein sequence ID" value="KOO47618.1"/>
    <property type="molecule type" value="Genomic_DNA"/>
</dbReference>
<dbReference type="Pfam" id="PF01738">
    <property type="entry name" value="DLH"/>
    <property type="match status" value="1"/>
</dbReference>
<comment type="caution">
    <text evidence="2">The sequence shown here is derived from an EMBL/GenBank/DDBJ whole genome shotgun (WGS) entry which is preliminary data.</text>
</comment>
<dbReference type="PATRIC" id="fig|284581.3.peg.4633"/>
<reference evidence="3" key="1">
    <citation type="submission" date="2015-08" db="EMBL/GenBank/DDBJ databases">
        <title>Fjat-14210 dsm16467.</title>
        <authorList>
            <person name="Liu B."/>
            <person name="Wang J."/>
            <person name="Zhu Y."/>
            <person name="Liu G."/>
            <person name="Chen Q."/>
            <person name="Chen Z."/>
            <person name="Lan J."/>
            <person name="Che J."/>
            <person name="Ge C."/>
            <person name="Shi H."/>
            <person name="Pan Z."/>
            <person name="Liu X."/>
        </authorList>
    </citation>
    <scope>NUCLEOTIDE SEQUENCE [LARGE SCALE GENOMIC DNA]</scope>
    <source>
        <strain evidence="3">DSM 16467</strain>
    </source>
</reference>
<accession>A0A0M0LAE5</accession>